<evidence type="ECO:0000256" key="2">
    <source>
        <dbReference type="ARBA" id="ARBA00022722"/>
    </source>
</evidence>
<dbReference type="AlphaFoldDB" id="F6FHT1"/>
<dbReference type="InterPro" id="IPR020568">
    <property type="entry name" value="Ribosomal_Su5_D2-typ_SF"/>
</dbReference>
<dbReference type="EMBL" id="CP002808">
    <property type="protein sequence ID" value="AEG73845.1"/>
    <property type="molecule type" value="Genomic_DNA"/>
</dbReference>
<dbReference type="HAMAP" id="MF_00227">
    <property type="entry name" value="RNase_P"/>
    <property type="match status" value="1"/>
</dbReference>
<evidence type="ECO:0000256" key="6">
    <source>
        <dbReference type="HAMAP-Rule" id="MF_00227"/>
    </source>
</evidence>
<comment type="similarity">
    <text evidence="6">Belongs to the RnpA family.</text>
</comment>
<dbReference type="PANTHER" id="PTHR33992:SF1">
    <property type="entry name" value="RIBONUCLEASE P PROTEIN COMPONENT"/>
    <property type="match status" value="1"/>
</dbReference>
<evidence type="ECO:0000256" key="5">
    <source>
        <dbReference type="ARBA" id="ARBA00022884"/>
    </source>
</evidence>
<dbReference type="PANTHER" id="PTHR33992">
    <property type="entry name" value="RIBONUCLEASE P PROTEIN COMPONENT"/>
    <property type="match status" value="1"/>
</dbReference>
<dbReference type="SUPFAM" id="SSF54211">
    <property type="entry name" value="Ribosomal protein S5 domain 2-like"/>
    <property type="match status" value="1"/>
</dbReference>
<evidence type="ECO:0000256" key="3">
    <source>
        <dbReference type="ARBA" id="ARBA00022759"/>
    </source>
</evidence>
<keyword evidence="3 6" id="KW-0255">Endonuclease</keyword>
<evidence type="ECO:0000256" key="1">
    <source>
        <dbReference type="ARBA" id="ARBA00022694"/>
    </source>
</evidence>
<organism evidence="8 9">
    <name type="scientific">Mycoplasma haemofelis (strain Ohio2)</name>
    <dbReference type="NCBI Taxonomy" id="859194"/>
    <lineage>
        <taxon>Bacteria</taxon>
        <taxon>Bacillati</taxon>
        <taxon>Mycoplasmatota</taxon>
        <taxon>Mollicutes</taxon>
        <taxon>Mycoplasmataceae</taxon>
        <taxon>Mycoplasma</taxon>
    </lineage>
</organism>
<dbReference type="GO" id="GO:0001682">
    <property type="term" value="P:tRNA 5'-leader removal"/>
    <property type="evidence" value="ECO:0007669"/>
    <property type="project" value="UniProtKB-UniRule"/>
</dbReference>
<dbReference type="BioCyc" id="MHAE859194:G1GR7-1618-MONOMER"/>
<comment type="function">
    <text evidence="6">RNaseP catalyzes the removal of the 5'-leader sequence from pre-tRNA to produce the mature 5'-terminus. It can also cleave other RNA substrates such as 4.5S RNA. The protein component plays an auxiliary but essential role in vivo by binding to the 5'-leader sequence and broadening the substrate specificity of the ribozyme.</text>
</comment>
<evidence type="ECO:0000256" key="4">
    <source>
        <dbReference type="ARBA" id="ARBA00022801"/>
    </source>
</evidence>
<dbReference type="GO" id="GO:0004526">
    <property type="term" value="F:ribonuclease P activity"/>
    <property type="evidence" value="ECO:0007669"/>
    <property type="project" value="UniProtKB-UniRule"/>
</dbReference>
<reference key="2">
    <citation type="submission" date="2011-05" db="EMBL/GenBank/DDBJ databases">
        <title>The Genome of Mycoplasma haemofelis Strain Ohio2, a pathogenic hemoplasma of the cat.</title>
        <authorList>
            <person name="Santos A.P."/>
            <person name="Guimaraes A.M.S."/>
            <person name="SanMiguel P.J."/>
            <person name="Martin S.W."/>
            <person name="Messick J.B."/>
        </authorList>
    </citation>
    <scope>NUCLEOTIDE SEQUENCE</scope>
    <source>
        <strain>Ohio2</strain>
    </source>
</reference>
<keyword evidence="2 6" id="KW-0540">Nuclease</keyword>
<dbReference type="GO" id="GO:0000049">
    <property type="term" value="F:tRNA binding"/>
    <property type="evidence" value="ECO:0007669"/>
    <property type="project" value="UniProtKB-UniRule"/>
</dbReference>
<keyword evidence="5 6" id="KW-0694">RNA-binding</keyword>
<keyword evidence="4 6" id="KW-0378">Hydrolase</keyword>
<comment type="catalytic activity">
    <reaction evidence="6">
        <text>Endonucleolytic cleavage of RNA, removing 5'-extranucleotides from tRNA precursor.</text>
        <dbReference type="EC" id="3.1.26.5"/>
    </reaction>
</comment>
<dbReference type="HOGENOM" id="CLU_2001357_0_0_14"/>
<sequence>MKKKYRLLKRPDFEKTLKRGTKVSSSNFICYYLKDLSSLNIRIGIIIPKKKCKSSPNRKYLKRLFWAFSREENLNFFPKVKCVFFYRSEFLQNFSKKRVNFEEMRLDFLSVVLRIENRVNK</sequence>
<dbReference type="Gene3D" id="3.30.230.10">
    <property type="match status" value="1"/>
</dbReference>
<dbReference type="Pfam" id="PF00825">
    <property type="entry name" value="Ribonuclease_P"/>
    <property type="match status" value="1"/>
</dbReference>
<accession>F6FHT1</accession>
<dbReference type="InterPro" id="IPR000100">
    <property type="entry name" value="RNase_P"/>
</dbReference>
<keyword evidence="1 6" id="KW-0819">tRNA processing</keyword>
<dbReference type="GO" id="GO:0030677">
    <property type="term" value="C:ribonuclease P complex"/>
    <property type="evidence" value="ECO:0007669"/>
    <property type="project" value="TreeGrafter"/>
</dbReference>
<dbReference type="NCBIfam" id="TIGR00188">
    <property type="entry name" value="rnpA"/>
    <property type="match status" value="1"/>
</dbReference>
<dbReference type="Proteomes" id="UP000007952">
    <property type="component" value="Chromosome"/>
</dbReference>
<gene>
    <name evidence="8" type="primary">rnpa</name>
    <name evidence="6" type="synonym">rnpA</name>
    <name evidence="8" type="ordered locus">MHF_1615</name>
</gene>
<dbReference type="InterPro" id="IPR014721">
    <property type="entry name" value="Ribsml_uS5_D2-typ_fold_subgr"/>
</dbReference>
<comment type="subunit">
    <text evidence="6">Consists of a catalytic RNA component (M1 or rnpB) and a protein subunit.</text>
</comment>
<protein>
    <recommendedName>
        <fullName evidence="6 7">Ribonuclease P protein component</fullName>
        <shortName evidence="6">RNase P protein</shortName>
        <shortName evidence="6">RNaseP protein</shortName>
        <ecNumber evidence="6 7">3.1.26.5</ecNumber>
    </recommendedName>
    <alternativeName>
        <fullName evidence="6">Protein C5</fullName>
    </alternativeName>
</protein>
<dbReference type="GO" id="GO:0042781">
    <property type="term" value="F:3'-tRNA processing endoribonuclease activity"/>
    <property type="evidence" value="ECO:0007669"/>
    <property type="project" value="TreeGrafter"/>
</dbReference>
<evidence type="ECO:0000313" key="9">
    <source>
        <dbReference type="Proteomes" id="UP000007952"/>
    </source>
</evidence>
<evidence type="ECO:0000256" key="7">
    <source>
        <dbReference type="NCBIfam" id="TIGR00188"/>
    </source>
</evidence>
<reference evidence="8 9" key="1">
    <citation type="journal article" date="2011" name="J. Bacteriol.">
        <title>Complete genome sequences of two hemotropic Mycoplasmas, Mycoplasma haemofelis strain Ohio2 and Mycoplasma suis strain Illinois.</title>
        <authorList>
            <person name="Messick J.B."/>
            <person name="Santos A.P."/>
            <person name="Guimaraes A.M."/>
        </authorList>
    </citation>
    <scope>NUCLEOTIDE SEQUENCE [LARGE SCALE GENOMIC DNA]</scope>
    <source>
        <strain evidence="8 9">Ohio2</strain>
    </source>
</reference>
<dbReference type="EC" id="3.1.26.5" evidence="6 7"/>
<evidence type="ECO:0000313" key="8">
    <source>
        <dbReference type="EMBL" id="AEG73845.1"/>
    </source>
</evidence>
<dbReference type="KEGG" id="mhf:MHF_1615"/>
<dbReference type="STRING" id="859194.MHF_1615"/>
<proteinExistence type="inferred from homology"/>
<name>F6FHT1_MYCHI</name>